<name>A0A916S992_9BURK</name>
<dbReference type="NCBIfam" id="TIGR01730">
    <property type="entry name" value="RND_mfp"/>
    <property type="match status" value="1"/>
</dbReference>
<dbReference type="Gene3D" id="2.40.420.20">
    <property type="match status" value="1"/>
</dbReference>
<keyword evidence="6" id="KW-1185">Reference proteome</keyword>
<dbReference type="PANTHER" id="PTHR30469:SF15">
    <property type="entry name" value="HLYD FAMILY OF SECRETION PROTEINS"/>
    <property type="match status" value="1"/>
</dbReference>
<dbReference type="Gene3D" id="2.40.30.170">
    <property type="match status" value="1"/>
</dbReference>
<dbReference type="RefSeq" id="WP_188706454.1">
    <property type="nucleotide sequence ID" value="NZ_BMIG01000002.1"/>
</dbReference>
<dbReference type="InterPro" id="IPR058792">
    <property type="entry name" value="Beta-barrel_RND_2"/>
</dbReference>
<proteinExistence type="inferred from homology"/>
<dbReference type="EMBL" id="BMIG01000002">
    <property type="protein sequence ID" value="GGA88049.1"/>
    <property type="molecule type" value="Genomic_DNA"/>
</dbReference>
<sequence length="390" mass="40041">MKKFKLKPVAIVLIAGLALVAGAIAIFSSKSGNKAEPAAAAPKAALTVTAVQPAQTRLPIKLVANGNIVAWQEAIIGSESSNLRLTQVLVNVGDTVRAGQVLARFSGDSVQADVAQARATLVEAQATAADAAGNAERARSLQNSGALSTQQINQYNTSEQTARARVAAAQAVLDAQQLRGGNTQVLAPDNGVISARNATVGAVVGAGTELFRMIRGGRLEWRAEVTSDEVTRIKPGANAQVTAASGTQVQGTVRVVAPTVDPLTRNALVYVDLARSPGVKAGMFAQGEFELGATDALTLPQQALVLRDGFTYAMRIEPGNKVTQVKLQTGRRLGDAVEITQGVLAGERYVAGGAAFLADGDTVALVASAAPTAEPNKTVAPAPPAQAASK</sequence>
<organism evidence="5 6">
    <name type="scientific">Polaromonas eurypsychrophila</name>
    <dbReference type="NCBI Taxonomy" id="1614635"/>
    <lineage>
        <taxon>Bacteria</taxon>
        <taxon>Pseudomonadati</taxon>
        <taxon>Pseudomonadota</taxon>
        <taxon>Betaproteobacteria</taxon>
        <taxon>Burkholderiales</taxon>
        <taxon>Comamonadaceae</taxon>
        <taxon>Polaromonas</taxon>
    </lineage>
</organism>
<dbReference type="GO" id="GO:1990281">
    <property type="term" value="C:efflux pump complex"/>
    <property type="evidence" value="ECO:0007669"/>
    <property type="project" value="TreeGrafter"/>
</dbReference>
<dbReference type="InterPro" id="IPR006143">
    <property type="entry name" value="RND_pump_MFP"/>
</dbReference>
<dbReference type="Pfam" id="PF25967">
    <property type="entry name" value="RND-MFP_C"/>
    <property type="match status" value="1"/>
</dbReference>
<dbReference type="SUPFAM" id="SSF111369">
    <property type="entry name" value="HlyD-like secretion proteins"/>
    <property type="match status" value="1"/>
</dbReference>
<dbReference type="Gene3D" id="1.10.287.470">
    <property type="entry name" value="Helix hairpin bin"/>
    <property type="match status" value="1"/>
</dbReference>
<feature type="region of interest" description="Disordered" evidence="2">
    <location>
        <begin position="370"/>
        <end position="390"/>
    </location>
</feature>
<gene>
    <name evidence="5" type="ORF">GCM10011496_05980</name>
</gene>
<dbReference type="AlphaFoldDB" id="A0A916S992"/>
<dbReference type="Pfam" id="PF25954">
    <property type="entry name" value="Beta-barrel_RND_2"/>
    <property type="match status" value="1"/>
</dbReference>
<comment type="caution">
    <text evidence="5">The sequence shown here is derived from an EMBL/GenBank/DDBJ whole genome shotgun (WGS) entry which is preliminary data.</text>
</comment>
<protein>
    <submittedName>
        <fullName evidence="5">Secretion protein HlyD</fullName>
    </submittedName>
</protein>
<evidence type="ECO:0000259" key="4">
    <source>
        <dbReference type="Pfam" id="PF25967"/>
    </source>
</evidence>
<evidence type="ECO:0000256" key="2">
    <source>
        <dbReference type="SAM" id="MobiDB-lite"/>
    </source>
</evidence>
<evidence type="ECO:0000259" key="3">
    <source>
        <dbReference type="Pfam" id="PF25954"/>
    </source>
</evidence>
<feature type="domain" description="Multidrug resistance protein MdtA-like C-terminal permuted SH3" evidence="4">
    <location>
        <begin position="295"/>
        <end position="354"/>
    </location>
</feature>
<comment type="similarity">
    <text evidence="1">Belongs to the membrane fusion protein (MFP) (TC 8.A.1) family.</text>
</comment>
<accession>A0A916S992</accession>
<feature type="domain" description="CusB-like beta-barrel" evidence="3">
    <location>
        <begin position="223"/>
        <end position="289"/>
    </location>
</feature>
<dbReference type="Proteomes" id="UP000620596">
    <property type="component" value="Unassembled WGS sequence"/>
</dbReference>
<evidence type="ECO:0000256" key="1">
    <source>
        <dbReference type="ARBA" id="ARBA00009477"/>
    </source>
</evidence>
<dbReference type="Gene3D" id="2.40.50.100">
    <property type="match status" value="1"/>
</dbReference>
<dbReference type="GO" id="GO:0015562">
    <property type="term" value="F:efflux transmembrane transporter activity"/>
    <property type="evidence" value="ECO:0007669"/>
    <property type="project" value="TreeGrafter"/>
</dbReference>
<evidence type="ECO:0000313" key="5">
    <source>
        <dbReference type="EMBL" id="GGA88049.1"/>
    </source>
</evidence>
<dbReference type="PANTHER" id="PTHR30469">
    <property type="entry name" value="MULTIDRUG RESISTANCE PROTEIN MDTA"/>
    <property type="match status" value="1"/>
</dbReference>
<reference evidence="5" key="2">
    <citation type="submission" date="2020-09" db="EMBL/GenBank/DDBJ databases">
        <authorList>
            <person name="Sun Q."/>
            <person name="Zhou Y."/>
        </authorList>
    </citation>
    <scope>NUCLEOTIDE SEQUENCE</scope>
    <source>
        <strain evidence="5">CGMCC 1.15322</strain>
    </source>
</reference>
<evidence type="ECO:0000313" key="6">
    <source>
        <dbReference type="Proteomes" id="UP000620596"/>
    </source>
</evidence>
<dbReference type="InterPro" id="IPR058627">
    <property type="entry name" value="MdtA-like_C"/>
</dbReference>
<reference evidence="5" key="1">
    <citation type="journal article" date="2014" name="Int. J. Syst. Evol. Microbiol.">
        <title>Complete genome sequence of Corynebacterium casei LMG S-19264T (=DSM 44701T), isolated from a smear-ripened cheese.</title>
        <authorList>
            <consortium name="US DOE Joint Genome Institute (JGI-PGF)"/>
            <person name="Walter F."/>
            <person name="Albersmeier A."/>
            <person name="Kalinowski J."/>
            <person name="Ruckert C."/>
        </authorList>
    </citation>
    <scope>NUCLEOTIDE SEQUENCE</scope>
    <source>
        <strain evidence="5">CGMCC 1.15322</strain>
    </source>
</reference>